<dbReference type="RefSeq" id="WP_161481106.1">
    <property type="nucleotide sequence ID" value="NZ_WXEW01000005.1"/>
</dbReference>
<gene>
    <name evidence="1" type="ORF">GT755_19660</name>
</gene>
<dbReference type="Proteomes" id="UP000479526">
    <property type="component" value="Unassembled WGS sequence"/>
</dbReference>
<dbReference type="EMBL" id="WXEW01000005">
    <property type="protein sequence ID" value="NAS23902.1"/>
    <property type="molecule type" value="Genomic_DNA"/>
</dbReference>
<sequence>MKGLAAVAAGIGVALIARRLLSSSRGPGSSRWFTLTIECEPEELTGPDRPAALVRLAGKHLIRVSPAPGGRGAEVAMRAAGGKSTERLRQLKRIIEAREDAVVEGQSTGHRTR</sequence>
<reference evidence="1 2" key="1">
    <citation type="submission" date="2020-01" db="EMBL/GenBank/DDBJ databases">
        <title>Herbidospora sp. NEAU-GS84 nov., a novel actinomycete isolated from soil.</title>
        <authorList>
            <person name="Han L."/>
        </authorList>
    </citation>
    <scope>NUCLEOTIDE SEQUENCE [LARGE SCALE GENOMIC DNA]</scope>
    <source>
        <strain evidence="1 2">NEAU-GS84</strain>
    </source>
</reference>
<dbReference type="AlphaFoldDB" id="A0A7C9J3T2"/>
<proteinExistence type="predicted"/>
<evidence type="ECO:0000313" key="2">
    <source>
        <dbReference type="Proteomes" id="UP000479526"/>
    </source>
</evidence>
<organism evidence="1 2">
    <name type="scientific">Herbidospora solisilvae</name>
    <dbReference type="NCBI Taxonomy" id="2696284"/>
    <lineage>
        <taxon>Bacteria</taxon>
        <taxon>Bacillati</taxon>
        <taxon>Actinomycetota</taxon>
        <taxon>Actinomycetes</taxon>
        <taxon>Streptosporangiales</taxon>
        <taxon>Streptosporangiaceae</taxon>
        <taxon>Herbidospora</taxon>
    </lineage>
</organism>
<keyword evidence="2" id="KW-1185">Reference proteome</keyword>
<accession>A0A7C9J3T2</accession>
<name>A0A7C9J3T2_9ACTN</name>
<comment type="caution">
    <text evidence="1">The sequence shown here is derived from an EMBL/GenBank/DDBJ whole genome shotgun (WGS) entry which is preliminary data.</text>
</comment>
<evidence type="ECO:0000313" key="1">
    <source>
        <dbReference type="EMBL" id="NAS23902.1"/>
    </source>
</evidence>
<protein>
    <submittedName>
        <fullName evidence="1">Uncharacterized protein</fullName>
    </submittedName>
</protein>